<evidence type="ECO:0000256" key="7">
    <source>
        <dbReference type="SAM" id="MobiDB-lite"/>
    </source>
</evidence>
<evidence type="ECO:0000256" key="3">
    <source>
        <dbReference type="ARBA" id="ARBA00022679"/>
    </source>
</evidence>
<sequence>MQKLPFDGLQFALLQTLLVAAVVPGQPRISQVACLAAVVPISYHLITKTSTGDAAGDLGLGSAILTQILVALDLVFFTDPNTLKNLEKPEESTRITEQPFSRRLRWALDLYTNVRGIGWAHEAPLLPERPEKTMTRRKFLMDRLVIVASCGVLELALTVMNASNPRMTATDDLASYAWYWKVLGVSCFGIAGASRIEAMYCMLSMAVVGLGFSSPHRWPRAFGSPLDAWSVQRFWRRVWHQNLRKSALGCTEFILAPFSVFDRTKVPNQPQLSTAIKLARLYLAFTITGIVHIGGEYMLLGKMGWGSFTFFALQAVGISIEKAVSACYRVLLERTPQNDHPTANVHGRGSGGHPAQENGTGKPNDVGSMRKGSEKREKKIEMWIRCIGYIWVILWFSWSASYMVDPIISTGMFVHPWLDLRRRGEWWFV</sequence>
<feature type="chain" id="PRO_5034423919" description="Wax synthase domain-containing protein" evidence="9">
    <location>
        <begin position="22"/>
        <end position="429"/>
    </location>
</feature>
<keyword evidence="5 8" id="KW-1133">Transmembrane helix</keyword>
<keyword evidence="12" id="KW-1185">Reference proteome</keyword>
<name>A0A8H4QNT3_9AGAR</name>
<dbReference type="InterPro" id="IPR044851">
    <property type="entry name" value="Wax_synthase"/>
</dbReference>
<evidence type="ECO:0000313" key="12">
    <source>
        <dbReference type="Proteomes" id="UP000521872"/>
    </source>
</evidence>
<feature type="transmembrane region" description="Helical" evidence="8">
    <location>
        <begin position="144"/>
        <end position="162"/>
    </location>
</feature>
<reference evidence="11 12" key="1">
    <citation type="submission" date="2019-12" db="EMBL/GenBank/DDBJ databases">
        <authorList>
            <person name="Floudas D."/>
            <person name="Bentzer J."/>
            <person name="Ahren D."/>
            <person name="Johansson T."/>
            <person name="Persson P."/>
            <person name="Tunlid A."/>
        </authorList>
    </citation>
    <scope>NUCLEOTIDE SEQUENCE [LARGE SCALE GENOMIC DNA]</scope>
    <source>
        <strain evidence="11 12">CBS 102.39</strain>
    </source>
</reference>
<feature type="transmembrane region" description="Helical" evidence="8">
    <location>
        <begin position="182"/>
        <end position="212"/>
    </location>
</feature>
<feature type="signal peptide" evidence="9">
    <location>
        <begin position="1"/>
        <end position="21"/>
    </location>
</feature>
<evidence type="ECO:0000256" key="8">
    <source>
        <dbReference type="SAM" id="Phobius"/>
    </source>
</evidence>
<evidence type="ECO:0000256" key="5">
    <source>
        <dbReference type="ARBA" id="ARBA00022989"/>
    </source>
</evidence>
<evidence type="ECO:0000313" key="11">
    <source>
        <dbReference type="EMBL" id="KAF4614208.1"/>
    </source>
</evidence>
<keyword evidence="9" id="KW-0732">Signal</keyword>
<evidence type="ECO:0000259" key="10">
    <source>
        <dbReference type="Pfam" id="PF13813"/>
    </source>
</evidence>
<keyword evidence="3" id="KW-0808">Transferase</keyword>
<dbReference type="EMBL" id="JAACJL010000045">
    <property type="protein sequence ID" value="KAF4614208.1"/>
    <property type="molecule type" value="Genomic_DNA"/>
</dbReference>
<comment type="similarity">
    <text evidence="2">Belongs to the wax synthase family.</text>
</comment>
<organism evidence="11 12">
    <name type="scientific">Agrocybe pediades</name>
    <dbReference type="NCBI Taxonomy" id="84607"/>
    <lineage>
        <taxon>Eukaryota</taxon>
        <taxon>Fungi</taxon>
        <taxon>Dikarya</taxon>
        <taxon>Basidiomycota</taxon>
        <taxon>Agaricomycotina</taxon>
        <taxon>Agaricomycetes</taxon>
        <taxon>Agaricomycetidae</taxon>
        <taxon>Agaricales</taxon>
        <taxon>Agaricineae</taxon>
        <taxon>Strophariaceae</taxon>
        <taxon>Agrocybe</taxon>
    </lineage>
</organism>
<gene>
    <name evidence="11" type="ORF">D9613_008026</name>
</gene>
<evidence type="ECO:0000256" key="4">
    <source>
        <dbReference type="ARBA" id="ARBA00022692"/>
    </source>
</evidence>
<proteinExistence type="inferred from homology"/>
<dbReference type="GO" id="GO:0016020">
    <property type="term" value="C:membrane"/>
    <property type="evidence" value="ECO:0007669"/>
    <property type="project" value="UniProtKB-SubCell"/>
</dbReference>
<comment type="caution">
    <text evidence="11">The sequence shown here is derived from an EMBL/GenBank/DDBJ whole genome shotgun (WGS) entry which is preliminary data.</text>
</comment>
<dbReference type="GO" id="GO:0006629">
    <property type="term" value="P:lipid metabolic process"/>
    <property type="evidence" value="ECO:0007669"/>
    <property type="project" value="InterPro"/>
</dbReference>
<dbReference type="PANTHER" id="PTHR31595">
    <property type="entry name" value="LONG-CHAIN-ALCOHOL O-FATTY-ACYLTRANSFERASE 3-RELATED"/>
    <property type="match status" value="1"/>
</dbReference>
<evidence type="ECO:0000256" key="2">
    <source>
        <dbReference type="ARBA" id="ARBA00007282"/>
    </source>
</evidence>
<dbReference type="AlphaFoldDB" id="A0A8H4QNT3"/>
<feature type="transmembrane region" description="Helical" evidence="8">
    <location>
        <begin position="305"/>
        <end position="324"/>
    </location>
</feature>
<evidence type="ECO:0000256" key="6">
    <source>
        <dbReference type="ARBA" id="ARBA00023136"/>
    </source>
</evidence>
<protein>
    <recommendedName>
        <fullName evidence="10">Wax synthase domain-containing protein</fullName>
    </recommendedName>
</protein>
<feature type="transmembrane region" description="Helical" evidence="8">
    <location>
        <begin position="382"/>
        <end position="404"/>
    </location>
</feature>
<feature type="region of interest" description="Disordered" evidence="7">
    <location>
        <begin position="339"/>
        <end position="373"/>
    </location>
</feature>
<evidence type="ECO:0000256" key="1">
    <source>
        <dbReference type="ARBA" id="ARBA00004141"/>
    </source>
</evidence>
<feature type="transmembrane region" description="Helical" evidence="8">
    <location>
        <begin position="281"/>
        <end position="299"/>
    </location>
</feature>
<dbReference type="Proteomes" id="UP000521872">
    <property type="component" value="Unassembled WGS sequence"/>
</dbReference>
<evidence type="ECO:0000256" key="9">
    <source>
        <dbReference type="SAM" id="SignalP"/>
    </source>
</evidence>
<feature type="domain" description="Wax synthase" evidence="10">
    <location>
        <begin position="218"/>
        <end position="313"/>
    </location>
</feature>
<accession>A0A8H4QNT3</accession>
<keyword evidence="4 8" id="KW-0812">Transmembrane</keyword>
<keyword evidence="6 8" id="KW-0472">Membrane</keyword>
<dbReference type="Pfam" id="PF13813">
    <property type="entry name" value="MBOAT_2"/>
    <property type="match status" value="1"/>
</dbReference>
<dbReference type="GO" id="GO:0008374">
    <property type="term" value="F:O-acyltransferase activity"/>
    <property type="evidence" value="ECO:0007669"/>
    <property type="project" value="InterPro"/>
</dbReference>
<dbReference type="InterPro" id="IPR032805">
    <property type="entry name" value="Wax_synthase_dom"/>
</dbReference>
<dbReference type="PANTHER" id="PTHR31595:SF67">
    <property type="entry name" value="WAX SYNTHASE DOMAIN-CONTAINING PROTEIN"/>
    <property type="match status" value="1"/>
</dbReference>
<comment type="subcellular location">
    <subcellularLocation>
        <location evidence="1">Membrane</location>
        <topology evidence="1">Multi-pass membrane protein</topology>
    </subcellularLocation>
</comment>